<evidence type="ECO:0000256" key="3">
    <source>
        <dbReference type="ARBA" id="ARBA00023125"/>
    </source>
</evidence>
<evidence type="ECO:0000313" key="7">
    <source>
        <dbReference type="Proteomes" id="UP000070444"/>
    </source>
</evidence>
<gene>
    <name evidence="6" type="ORF">CONCODRAFT_17847</name>
</gene>
<dbReference type="GO" id="GO:0006351">
    <property type="term" value="P:DNA-templated transcription"/>
    <property type="evidence" value="ECO:0007669"/>
    <property type="project" value="InterPro"/>
</dbReference>
<name>A0A137P5E0_CONC2</name>
<comment type="subcellular location">
    <subcellularLocation>
        <location evidence="1">Nucleus</location>
    </subcellularLocation>
</comment>
<keyword evidence="2" id="KW-0479">Metal-binding</keyword>
<dbReference type="AlphaFoldDB" id="A0A137P5E0"/>
<keyword evidence="3" id="KW-0238">DNA-binding</keyword>
<sequence length="553" mass="64285">MNFENSILQYQPCIKCNNGIAKIGTNYCKKCYIKPIKPSKKVVKKESNNKIYYYKFQNRDTKARLLLNNSELNIGYSLCIEPSISSTRGLQPIENNTLFLMPTWEQFRSLKEFATCIIRSDQISFPYFIISCNTVIQNHPKFQKFVRNREIDLPSSKAINSLILPYPLTSALQLLCQESFWDGLISIYFNEFHVMCPLFSIQSFSKKTASPALLSAIYFSAYNFSKHKSKEITDYMGKLAAQNIKKIVKNASIDNLRALVIHTFIAQLEGKLTLAKSLQAYLTRMSYLLGLHLECGKLSPIDRYNRNLLYCSVRAANIEFSGSYNFSPSYLTEFGKEELNLYDPKWQLPTRSSPIYFENQAENQLYSISLTIFSKFCDILIRTVHIRAFFNLETNYFNKIWRSKLNNLKTIFENTSKELEGLKVDFPEFGAKVDPFQTLAKMQYHDCVIDMYEMLKHKSKSLKPCEISAILEHCHGLYQAITAAQDYNPYFQFYAHIIGLHYLNIYPKCSESDKLRTKQRLKSLILFIKDKFFSYYSLNYLLLRTGIDALDDH</sequence>
<dbReference type="InterPro" id="IPR007219">
    <property type="entry name" value="XnlR_reg_dom"/>
</dbReference>
<organism evidence="6 7">
    <name type="scientific">Conidiobolus coronatus (strain ATCC 28846 / CBS 209.66 / NRRL 28638)</name>
    <name type="common">Delacroixia coronata</name>
    <dbReference type="NCBI Taxonomy" id="796925"/>
    <lineage>
        <taxon>Eukaryota</taxon>
        <taxon>Fungi</taxon>
        <taxon>Fungi incertae sedis</taxon>
        <taxon>Zoopagomycota</taxon>
        <taxon>Entomophthoromycotina</taxon>
        <taxon>Entomophthoromycetes</taxon>
        <taxon>Entomophthorales</taxon>
        <taxon>Ancylistaceae</taxon>
        <taxon>Conidiobolus</taxon>
    </lineage>
</organism>
<proteinExistence type="predicted"/>
<keyword evidence="4" id="KW-0539">Nucleus</keyword>
<dbReference type="GO" id="GO:0005634">
    <property type="term" value="C:nucleus"/>
    <property type="evidence" value="ECO:0007669"/>
    <property type="project" value="UniProtKB-SubCell"/>
</dbReference>
<evidence type="ECO:0000259" key="5">
    <source>
        <dbReference type="Pfam" id="PF04082"/>
    </source>
</evidence>
<dbReference type="EMBL" id="KQ964511">
    <property type="protein sequence ID" value="KXN70169.1"/>
    <property type="molecule type" value="Genomic_DNA"/>
</dbReference>
<protein>
    <recommendedName>
        <fullName evidence="5">Xylanolytic transcriptional activator regulatory domain-containing protein</fullName>
    </recommendedName>
</protein>
<dbReference type="Pfam" id="PF04082">
    <property type="entry name" value="Fungal_trans"/>
    <property type="match status" value="1"/>
</dbReference>
<dbReference type="CDD" id="cd12148">
    <property type="entry name" value="fungal_TF_MHR"/>
    <property type="match status" value="1"/>
</dbReference>
<dbReference type="PANTHER" id="PTHR46910">
    <property type="entry name" value="TRANSCRIPTION FACTOR PDR1"/>
    <property type="match status" value="1"/>
</dbReference>
<dbReference type="GO" id="GO:0003677">
    <property type="term" value="F:DNA binding"/>
    <property type="evidence" value="ECO:0007669"/>
    <property type="project" value="UniProtKB-KW"/>
</dbReference>
<dbReference type="GO" id="GO:0003700">
    <property type="term" value="F:DNA-binding transcription factor activity"/>
    <property type="evidence" value="ECO:0007669"/>
    <property type="project" value="InterPro"/>
</dbReference>
<keyword evidence="7" id="KW-1185">Reference proteome</keyword>
<dbReference type="PANTHER" id="PTHR46910:SF3">
    <property type="entry name" value="HALOTOLERANCE PROTEIN 9-RELATED"/>
    <property type="match status" value="1"/>
</dbReference>
<evidence type="ECO:0000256" key="4">
    <source>
        <dbReference type="ARBA" id="ARBA00023242"/>
    </source>
</evidence>
<dbReference type="InterPro" id="IPR050987">
    <property type="entry name" value="AtrR-like"/>
</dbReference>
<feature type="domain" description="Xylanolytic transcriptional activator regulatory" evidence="5">
    <location>
        <begin position="185"/>
        <end position="299"/>
    </location>
</feature>
<dbReference type="GO" id="GO:0008270">
    <property type="term" value="F:zinc ion binding"/>
    <property type="evidence" value="ECO:0007669"/>
    <property type="project" value="InterPro"/>
</dbReference>
<evidence type="ECO:0000256" key="1">
    <source>
        <dbReference type="ARBA" id="ARBA00004123"/>
    </source>
</evidence>
<reference evidence="6 7" key="1">
    <citation type="journal article" date="2015" name="Genome Biol. Evol.">
        <title>Phylogenomic analyses indicate that early fungi evolved digesting cell walls of algal ancestors of land plants.</title>
        <authorList>
            <person name="Chang Y."/>
            <person name="Wang S."/>
            <person name="Sekimoto S."/>
            <person name="Aerts A.L."/>
            <person name="Choi C."/>
            <person name="Clum A."/>
            <person name="LaButti K.M."/>
            <person name="Lindquist E.A."/>
            <person name="Yee Ngan C."/>
            <person name="Ohm R.A."/>
            <person name="Salamov A.A."/>
            <person name="Grigoriev I.V."/>
            <person name="Spatafora J.W."/>
            <person name="Berbee M.L."/>
        </authorList>
    </citation>
    <scope>NUCLEOTIDE SEQUENCE [LARGE SCALE GENOMIC DNA]</scope>
    <source>
        <strain evidence="6 7">NRRL 28638</strain>
    </source>
</reference>
<accession>A0A137P5E0</accession>
<evidence type="ECO:0000256" key="2">
    <source>
        <dbReference type="ARBA" id="ARBA00022723"/>
    </source>
</evidence>
<dbReference type="Proteomes" id="UP000070444">
    <property type="component" value="Unassembled WGS sequence"/>
</dbReference>
<evidence type="ECO:0000313" key="6">
    <source>
        <dbReference type="EMBL" id="KXN70169.1"/>
    </source>
</evidence>